<gene>
    <name evidence="2" type="ORF">E3N88_20911</name>
</gene>
<keyword evidence="3" id="KW-1185">Reference proteome</keyword>
<evidence type="ECO:0000256" key="1">
    <source>
        <dbReference type="SAM" id="Coils"/>
    </source>
</evidence>
<reference evidence="2 3" key="1">
    <citation type="submission" date="2019-05" db="EMBL/GenBank/DDBJ databases">
        <title>Mikania micrantha, genome provides insights into the molecular mechanism of rapid growth.</title>
        <authorList>
            <person name="Liu B."/>
        </authorList>
    </citation>
    <scope>NUCLEOTIDE SEQUENCE [LARGE SCALE GENOMIC DNA]</scope>
    <source>
        <strain evidence="2">NLD-2019</strain>
        <tissue evidence="2">Leaf</tissue>
    </source>
</reference>
<dbReference type="AlphaFoldDB" id="A0A5N6NL63"/>
<comment type="caution">
    <text evidence="2">The sequence shown here is derived from an EMBL/GenBank/DDBJ whole genome shotgun (WGS) entry which is preliminary data.</text>
</comment>
<sequence>MHTRSTKTSKKRKGADIINVDDIPDLPALDLLQKAILKISGDKEAYEKQIENLEDQKNIAFAKAGHYEKEALKF</sequence>
<organism evidence="2 3">
    <name type="scientific">Mikania micrantha</name>
    <name type="common">bitter vine</name>
    <dbReference type="NCBI Taxonomy" id="192012"/>
    <lineage>
        <taxon>Eukaryota</taxon>
        <taxon>Viridiplantae</taxon>
        <taxon>Streptophyta</taxon>
        <taxon>Embryophyta</taxon>
        <taxon>Tracheophyta</taxon>
        <taxon>Spermatophyta</taxon>
        <taxon>Magnoliopsida</taxon>
        <taxon>eudicotyledons</taxon>
        <taxon>Gunneridae</taxon>
        <taxon>Pentapetalae</taxon>
        <taxon>asterids</taxon>
        <taxon>campanulids</taxon>
        <taxon>Asterales</taxon>
        <taxon>Asteraceae</taxon>
        <taxon>Asteroideae</taxon>
        <taxon>Heliantheae alliance</taxon>
        <taxon>Eupatorieae</taxon>
        <taxon>Mikania</taxon>
    </lineage>
</organism>
<name>A0A5N6NL63_9ASTR</name>
<feature type="coiled-coil region" evidence="1">
    <location>
        <begin position="36"/>
        <end position="70"/>
    </location>
</feature>
<dbReference type="EMBL" id="SZYD01000011">
    <property type="protein sequence ID" value="KAD4888838.1"/>
    <property type="molecule type" value="Genomic_DNA"/>
</dbReference>
<evidence type="ECO:0000313" key="3">
    <source>
        <dbReference type="Proteomes" id="UP000326396"/>
    </source>
</evidence>
<evidence type="ECO:0000313" key="2">
    <source>
        <dbReference type="EMBL" id="KAD4888838.1"/>
    </source>
</evidence>
<proteinExistence type="predicted"/>
<keyword evidence="1" id="KW-0175">Coiled coil</keyword>
<dbReference type="Proteomes" id="UP000326396">
    <property type="component" value="Linkage Group LG19"/>
</dbReference>
<accession>A0A5N6NL63</accession>
<protein>
    <submittedName>
        <fullName evidence="2">Uncharacterized protein</fullName>
    </submittedName>
</protein>